<evidence type="ECO:0000313" key="3">
    <source>
        <dbReference type="Proteomes" id="UP000257109"/>
    </source>
</evidence>
<sequence>MAVAVGSKFHNHSIAFVYLVVGLVWRHKSAIKELKPFRCSNLLLSVMFSILVIQNPRLPLSVKSELSPTLSESVVLVRDRVRAAFPPRRKEYYQRSIASSNSWRGRDRKKEKVRSDKSPKKGSESFQGGKEITITPSLSAP</sequence>
<name>A0A371IG04_MUCPR</name>
<protein>
    <submittedName>
        <fullName evidence="2">Uncharacterized protein</fullName>
    </submittedName>
</protein>
<gene>
    <name evidence="2" type="ORF">CR513_01011</name>
</gene>
<evidence type="ECO:0000313" key="2">
    <source>
        <dbReference type="EMBL" id="RDY13987.1"/>
    </source>
</evidence>
<reference evidence="2" key="1">
    <citation type="submission" date="2018-05" db="EMBL/GenBank/DDBJ databases">
        <title>Draft genome of Mucuna pruriens seed.</title>
        <authorList>
            <person name="Nnadi N.E."/>
            <person name="Vos R."/>
            <person name="Hasami M.H."/>
            <person name="Devisetty U.K."/>
            <person name="Aguiy J.C."/>
        </authorList>
    </citation>
    <scope>NUCLEOTIDE SEQUENCE [LARGE SCALE GENOMIC DNA]</scope>
    <source>
        <strain evidence="2">JCA_2017</strain>
    </source>
</reference>
<evidence type="ECO:0000256" key="1">
    <source>
        <dbReference type="SAM" id="MobiDB-lite"/>
    </source>
</evidence>
<comment type="caution">
    <text evidence="2">The sequence shown here is derived from an EMBL/GenBank/DDBJ whole genome shotgun (WGS) entry which is preliminary data.</text>
</comment>
<feature type="region of interest" description="Disordered" evidence="1">
    <location>
        <begin position="101"/>
        <end position="141"/>
    </location>
</feature>
<feature type="compositionally biased region" description="Basic and acidic residues" evidence="1">
    <location>
        <begin position="104"/>
        <end position="123"/>
    </location>
</feature>
<dbReference type="Proteomes" id="UP000257109">
    <property type="component" value="Unassembled WGS sequence"/>
</dbReference>
<dbReference type="EMBL" id="QJKJ01000161">
    <property type="protein sequence ID" value="RDY13987.1"/>
    <property type="molecule type" value="Genomic_DNA"/>
</dbReference>
<accession>A0A371IG04</accession>
<proteinExistence type="predicted"/>
<dbReference type="AlphaFoldDB" id="A0A371IG04"/>
<organism evidence="2 3">
    <name type="scientific">Mucuna pruriens</name>
    <name type="common">Velvet bean</name>
    <name type="synonym">Dolichos pruriens</name>
    <dbReference type="NCBI Taxonomy" id="157652"/>
    <lineage>
        <taxon>Eukaryota</taxon>
        <taxon>Viridiplantae</taxon>
        <taxon>Streptophyta</taxon>
        <taxon>Embryophyta</taxon>
        <taxon>Tracheophyta</taxon>
        <taxon>Spermatophyta</taxon>
        <taxon>Magnoliopsida</taxon>
        <taxon>eudicotyledons</taxon>
        <taxon>Gunneridae</taxon>
        <taxon>Pentapetalae</taxon>
        <taxon>rosids</taxon>
        <taxon>fabids</taxon>
        <taxon>Fabales</taxon>
        <taxon>Fabaceae</taxon>
        <taxon>Papilionoideae</taxon>
        <taxon>50 kb inversion clade</taxon>
        <taxon>NPAAA clade</taxon>
        <taxon>indigoferoid/millettioid clade</taxon>
        <taxon>Phaseoleae</taxon>
        <taxon>Mucuna</taxon>
    </lineage>
</organism>
<feature type="non-terminal residue" evidence="2">
    <location>
        <position position="1"/>
    </location>
</feature>
<keyword evidence="3" id="KW-1185">Reference proteome</keyword>